<proteinExistence type="inferred from homology"/>
<evidence type="ECO:0000256" key="1">
    <source>
        <dbReference type="ARBA" id="ARBA00008106"/>
    </source>
</evidence>
<dbReference type="NCBIfam" id="TIGR01493">
    <property type="entry name" value="HAD-SF-IA-v2"/>
    <property type="match status" value="1"/>
</dbReference>
<dbReference type="PRINTS" id="PR00413">
    <property type="entry name" value="HADHALOGNASE"/>
</dbReference>
<dbReference type="Proteomes" id="UP001209540">
    <property type="component" value="Unassembled WGS sequence"/>
</dbReference>
<dbReference type="EMBL" id="JAIXMP010000025">
    <property type="protein sequence ID" value="KAI9253786.1"/>
    <property type="molecule type" value="Genomic_DNA"/>
</dbReference>
<dbReference type="GO" id="GO:0019120">
    <property type="term" value="F:hydrolase activity, acting on acid halide bonds, in C-halide compounds"/>
    <property type="evidence" value="ECO:0007669"/>
    <property type="project" value="InterPro"/>
</dbReference>
<evidence type="ECO:0000313" key="3">
    <source>
        <dbReference type="EMBL" id="KAI9253786.1"/>
    </source>
</evidence>
<reference evidence="3" key="1">
    <citation type="journal article" date="2022" name="IScience">
        <title>Evolution of zygomycete secretomes and the origins of terrestrial fungal ecologies.</title>
        <authorList>
            <person name="Chang Y."/>
            <person name="Wang Y."/>
            <person name="Mondo S."/>
            <person name="Ahrendt S."/>
            <person name="Andreopoulos W."/>
            <person name="Barry K."/>
            <person name="Beard J."/>
            <person name="Benny G.L."/>
            <person name="Blankenship S."/>
            <person name="Bonito G."/>
            <person name="Cuomo C."/>
            <person name="Desiro A."/>
            <person name="Gervers K.A."/>
            <person name="Hundley H."/>
            <person name="Kuo A."/>
            <person name="LaButti K."/>
            <person name="Lang B.F."/>
            <person name="Lipzen A."/>
            <person name="O'Donnell K."/>
            <person name="Pangilinan J."/>
            <person name="Reynolds N."/>
            <person name="Sandor L."/>
            <person name="Smith M.E."/>
            <person name="Tsang A."/>
            <person name="Grigoriev I.V."/>
            <person name="Stajich J.E."/>
            <person name="Spatafora J.W."/>
        </authorList>
    </citation>
    <scope>NUCLEOTIDE SEQUENCE</scope>
    <source>
        <strain evidence="3">RSA 2281</strain>
    </source>
</reference>
<evidence type="ECO:0000313" key="4">
    <source>
        <dbReference type="Proteomes" id="UP001209540"/>
    </source>
</evidence>
<accession>A0AAD5PAQ1</accession>
<dbReference type="Gene3D" id="1.10.150.240">
    <property type="entry name" value="Putative phosphatase, domain 2"/>
    <property type="match status" value="1"/>
</dbReference>
<dbReference type="InterPro" id="IPR036412">
    <property type="entry name" value="HAD-like_sf"/>
</dbReference>
<dbReference type="InterPro" id="IPR023214">
    <property type="entry name" value="HAD_sf"/>
</dbReference>
<protein>
    <submittedName>
        <fullName evidence="3">Haloacid dehalogenase, type II</fullName>
    </submittedName>
</protein>
<dbReference type="Gene3D" id="3.40.50.1000">
    <property type="entry name" value="HAD superfamily/HAD-like"/>
    <property type="match status" value="1"/>
</dbReference>
<dbReference type="PANTHER" id="PTHR43316">
    <property type="entry name" value="HYDROLASE, HALOACID DELAHOGENASE-RELATED"/>
    <property type="match status" value="1"/>
</dbReference>
<comment type="similarity">
    <text evidence="1">Belongs to the HAD-like hydrolase superfamily. S-2-haloalkanoic acid dehalogenase family.</text>
</comment>
<dbReference type="SUPFAM" id="SSF56784">
    <property type="entry name" value="HAD-like"/>
    <property type="match status" value="1"/>
</dbReference>
<comment type="caution">
    <text evidence="3">The sequence shown here is derived from an EMBL/GenBank/DDBJ whole genome shotgun (WGS) entry which is preliminary data.</text>
</comment>
<dbReference type="AlphaFoldDB" id="A0AAD5PAQ1"/>
<sequence length="239" mass="26975">MSLSEVQVFVFDVFGTCVDWKTSVINELKEQVKPAPGSNIATFAYESLANQWRQNYYASMREYAKTDPGDIPDVDIVYRQGLDKVLSGIQHEPIDEGTRNELTQVWHRLVPWVDTNEGLEKLNTIAVTATLSNGTVRLLLDLKKNGNMPFDTIFSAELFQAYKPNPKVYLGAVELLKLKPHQVCLVAAHPHDLLAAKECGLKTAFVYRPSEHNEYKLDFVDINVDSIAKLADHVIQNKK</sequence>
<organism evidence="3 4">
    <name type="scientific">Phascolomyces articulosus</name>
    <dbReference type="NCBI Taxonomy" id="60185"/>
    <lineage>
        <taxon>Eukaryota</taxon>
        <taxon>Fungi</taxon>
        <taxon>Fungi incertae sedis</taxon>
        <taxon>Mucoromycota</taxon>
        <taxon>Mucoromycotina</taxon>
        <taxon>Mucoromycetes</taxon>
        <taxon>Mucorales</taxon>
        <taxon>Lichtheimiaceae</taxon>
        <taxon>Phascolomyces</taxon>
    </lineage>
</organism>
<dbReference type="PANTHER" id="PTHR43316:SF3">
    <property type="entry name" value="HALOACID DEHALOGENASE, TYPE II (AFU_ORTHOLOGUE AFUA_2G07750)-RELATED"/>
    <property type="match status" value="1"/>
</dbReference>
<gene>
    <name evidence="3" type="ORF">BDA99DRAFT_518994</name>
</gene>
<dbReference type="NCBIfam" id="TIGR01428">
    <property type="entry name" value="HAD_type_II"/>
    <property type="match status" value="1"/>
</dbReference>
<dbReference type="InterPro" id="IPR041492">
    <property type="entry name" value="HAD_2"/>
</dbReference>
<dbReference type="InterPro" id="IPR006328">
    <property type="entry name" value="2-HAD"/>
</dbReference>
<keyword evidence="4" id="KW-1185">Reference proteome</keyword>
<dbReference type="InterPro" id="IPR023198">
    <property type="entry name" value="PGP-like_dom2"/>
</dbReference>
<dbReference type="InterPro" id="IPR006439">
    <property type="entry name" value="HAD-SF_hydro_IA"/>
</dbReference>
<dbReference type="GO" id="GO:0016791">
    <property type="term" value="F:phosphatase activity"/>
    <property type="evidence" value="ECO:0007669"/>
    <property type="project" value="UniProtKB-ARBA"/>
</dbReference>
<name>A0AAD5PAQ1_9FUNG</name>
<evidence type="ECO:0000256" key="2">
    <source>
        <dbReference type="ARBA" id="ARBA00022801"/>
    </source>
</evidence>
<keyword evidence="2" id="KW-0378">Hydrolase</keyword>
<reference evidence="3" key="2">
    <citation type="submission" date="2023-02" db="EMBL/GenBank/DDBJ databases">
        <authorList>
            <consortium name="DOE Joint Genome Institute"/>
            <person name="Mondo S.J."/>
            <person name="Chang Y."/>
            <person name="Wang Y."/>
            <person name="Ahrendt S."/>
            <person name="Andreopoulos W."/>
            <person name="Barry K."/>
            <person name="Beard J."/>
            <person name="Benny G.L."/>
            <person name="Blankenship S."/>
            <person name="Bonito G."/>
            <person name="Cuomo C."/>
            <person name="Desiro A."/>
            <person name="Gervers K.A."/>
            <person name="Hundley H."/>
            <person name="Kuo A."/>
            <person name="LaButti K."/>
            <person name="Lang B.F."/>
            <person name="Lipzen A."/>
            <person name="O'Donnell K."/>
            <person name="Pangilinan J."/>
            <person name="Reynolds N."/>
            <person name="Sandor L."/>
            <person name="Smith M.W."/>
            <person name="Tsang A."/>
            <person name="Grigoriev I.V."/>
            <person name="Stajich J.E."/>
            <person name="Spatafora J.W."/>
        </authorList>
    </citation>
    <scope>NUCLEOTIDE SEQUENCE</scope>
    <source>
        <strain evidence="3">RSA 2281</strain>
    </source>
</reference>
<dbReference type="InterPro" id="IPR051540">
    <property type="entry name" value="S-2-haloacid_dehalogenase"/>
</dbReference>
<dbReference type="Pfam" id="PF13419">
    <property type="entry name" value="HAD_2"/>
    <property type="match status" value="1"/>
</dbReference>